<name>A0A5B8L6I6_9HYPH</name>
<keyword evidence="3" id="KW-1185">Reference proteome</keyword>
<dbReference type="EMBL" id="CP042301">
    <property type="protein sequence ID" value="QDZ03038.1"/>
    <property type="molecule type" value="Genomic_DNA"/>
</dbReference>
<accession>A0A5B8L6I6</accession>
<keyword evidence="1" id="KW-0812">Transmembrane</keyword>
<proteinExistence type="predicted"/>
<evidence type="ECO:0000313" key="2">
    <source>
        <dbReference type="EMBL" id="QDZ03038.1"/>
    </source>
</evidence>
<gene>
    <name evidence="2" type="ORF">FQ775_23195</name>
</gene>
<reference evidence="2" key="1">
    <citation type="submission" date="2020-04" db="EMBL/GenBank/DDBJ databases">
        <title>Nitratireductor sp. nov. isolated from mangrove soil.</title>
        <authorList>
            <person name="Ye Y."/>
        </authorList>
    </citation>
    <scope>NUCLEOTIDE SEQUENCE</scope>
    <source>
        <strain evidence="2">SY7</strain>
    </source>
</reference>
<organism evidence="2 3">
    <name type="scientific">Nitratireductor mangrovi</name>
    <dbReference type="NCBI Taxonomy" id="2599600"/>
    <lineage>
        <taxon>Bacteria</taxon>
        <taxon>Pseudomonadati</taxon>
        <taxon>Pseudomonadota</taxon>
        <taxon>Alphaproteobacteria</taxon>
        <taxon>Hyphomicrobiales</taxon>
        <taxon>Phyllobacteriaceae</taxon>
        <taxon>Nitratireductor</taxon>
    </lineage>
</organism>
<evidence type="ECO:0000256" key="1">
    <source>
        <dbReference type="SAM" id="Phobius"/>
    </source>
</evidence>
<evidence type="ECO:0000313" key="3">
    <source>
        <dbReference type="Proteomes" id="UP000321389"/>
    </source>
</evidence>
<feature type="transmembrane region" description="Helical" evidence="1">
    <location>
        <begin position="15"/>
        <end position="40"/>
    </location>
</feature>
<protein>
    <submittedName>
        <fullName evidence="2">Uncharacterized protein</fullName>
    </submittedName>
</protein>
<dbReference type="AlphaFoldDB" id="A0A5B8L6I6"/>
<dbReference type="Proteomes" id="UP000321389">
    <property type="component" value="Chromosome"/>
</dbReference>
<dbReference type="RefSeq" id="WP_146301671.1">
    <property type="nucleotide sequence ID" value="NZ_CP042301.2"/>
</dbReference>
<sequence>MLKYVHSFIYAGMSAGYAGTCIGADKLIVSGLLAALYLVLAIEDFRNRRNGGGGHEPPI</sequence>
<keyword evidence="1" id="KW-1133">Transmembrane helix</keyword>
<keyword evidence="1" id="KW-0472">Membrane</keyword>
<dbReference type="KEGG" id="niy:FQ775_23195"/>